<dbReference type="InterPro" id="IPR018497">
    <property type="entry name" value="Peptidase_M13_C"/>
</dbReference>
<organism evidence="10 11">
    <name type="scientific">Tetranychus urticae</name>
    <name type="common">Two-spotted spider mite</name>
    <dbReference type="NCBI Taxonomy" id="32264"/>
    <lineage>
        <taxon>Eukaryota</taxon>
        <taxon>Metazoa</taxon>
        <taxon>Ecdysozoa</taxon>
        <taxon>Arthropoda</taxon>
        <taxon>Chelicerata</taxon>
        <taxon>Arachnida</taxon>
        <taxon>Acari</taxon>
        <taxon>Acariformes</taxon>
        <taxon>Trombidiformes</taxon>
        <taxon>Prostigmata</taxon>
        <taxon>Eleutherengona</taxon>
        <taxon>Raphignathae</taxon>
        <taxon>Tetranychoidea</taxon>
        <taxon>Tetranychidae</taxon>
        <taxon>Tetranychus</taxon>
    </lineage>
</organism>
<dbReference type="GO" id="GO:0004222">
    <property type="term" value="F:metalloendopeptidase activity"/>
    <property type="evidence" value="ECO:0007669"/>
    <property type="project" value="InterPro"/>
</dbReference>
<sequence length="632" mass="73263">MWTTSLAQVKINNRLKVLLESINTTQNDNYLTKMKNLYDLCMDKDNLENLGSSLLLGVLDQLGGWPVVSGTKWKQDEFDVVDTLVNMRKYGYPHDIFASITISPHIFYQKFNVIYIGEANLALEERSYYEEDLDDPVLQEYLRFMVKSSVYLGADQALAEAEMAKVLQFAIQLALLTISRNTPHNYYNPMKIDQLQALSQEAYNWTQYFNGIFDPFSIVNNDSYIIVYVPNYIKAVSELIESTDKRVLANYLLWRVVLSSTVLLDERWALLGREFYQHIDGRKSLKPRHSFCMETVKKYFNIGSSGLYINATEDKSNLNLMSKMTEYIKESFVGMIKSSDWMDAQSMEAALNKTSLMTLHVGYPQELTDFDIINDYYQEVPTGRNTTWFEMILFLRHWKKDKDYLKITTGNEKGFWVDYSNVIDINAYYRHQENSIQFPLSIIESTGINADYPMYLNFGAVGWIIGHEISHGFDTVGRKFDEHGNYENWWSDSTTEKFEAKTRCYAEQYSQFELKKTGEKVNGNRTLAENIADNGGMKQAIVAYKKYVKDHGEEPLLPGLKYNPYQLFFIRSAHFYCGKWRTPALSHMIRTDVHSPGIFRIIGTLSNMVEFSEAFNCPSKAKMNPEKKCTLW</sequence>
<dbReference type="GO" id="GO:0016485">
    <property type="term" value="P:protein processing"/>
    <property type="evidence" value="ECO:0007669"/>
    <property type="project" value="TreeGrafter"/>
</dbReference>
<proteinExistence type="inferred from homology"/>
<dbReference type="EMBL" id="CAEY01000334">
    <property type="status" value="NOT_ANNOTATED_CDS"/>
    <property type="molecule type" value="Genomic_DNA"/>
</dbReference>
<dbReference type="Proteomes" id="UP000015104">
    <property type="component" value="Unassembled WGS sequence"/>
</dbReference>
<dbReference type="AlphaFoldDB" id="T1KPP5"/>
<dbReference type="Gene3D" id="1.10.1380.10">
    <property type="entry name" value="Neutral endopeptidase , domain2"/>
    <property type="match status" value="1"/>
</dbReference>
<dbReference type="Pfam" id="PF05649">
    <property type="entry name" value="Peptidase_M13_N"/>
    <property type="match status" value="1"/>
</dbReference>
<evidence type="ECO:0000256" key="2">
    <source>
        <dbReference type="ARBA" id="ARBA00007357"/>
    </source>
</evidence>
<dbReference type="PRINTS" id="PR00786">
    <property type="entry name" value="NEPRILYSIN"/>
</dbReference>
<evidence type="ECO:0008006" key="12">
    <source>
        <dbReference type="Google" id="ProtNLM"/>
    </source>
</evidence>
<evidence type="ECO:0000256" key="7">
    <source>
        <dbReference type="ARBA" id="ARBA00023049"/>
    </source>
</evidence>
<keyword evidence="4" id="KW-0479">Metal-binding</keyword>
<evidence type="ECO:0000313" key="10">
    <source>
        <dbReference type="EnsemblMetazoa" id="tetur17g01260.1"/>
    </source>
</evidence>
<evidence type="ECO:0000313" key="11">
    <source>
        <dbReference type="Proteomes" id="UP000015104"/>
    </source>
</evidence>
<dbReference type="SUPFAM" id="SSF55486">
    <property type="entry name" value="Metalloproteases ('zincins'), catalytic domain"/>
    <property type="match status" value="1"/>
</dbReference>
<dbReference type="GO" id="GO:0046872">
    <property type="term" value="F:metal ion binding"/>
    <property type="evidence" value="ECO:0007669"/>
    <property type="project" value="UniProtKB-KW"/>
</dbReference>
<dbReference type="InterPro" id="IPR024079">
    <property type="entry name" value="MetalloPept_cat_dom_sf"/>
</dbReference>
<keyword evidence="6" id="KW-0862">Zinc</keyword>
<dbReference type="HOGENOM" id="CLU_006187_4_3_1"/>
<dbReference type="InterPro" id="IPR000718">
    <property type="entry name" value="Peptidase_M13"/>
</dbReference>
<dbReference type="eggNOG" id="KOG3624">
    <property type="taxonomic scope" value="Eukaryota"/>
</dbReference>
<comment type="cofactor">
    <cofactor evidence="1">
        <name>Zn(2+)</name>
        <dbReference type="ChEBI" id="CHEBI:29105"/>
    </cofactor>
</comment>
<dbReference type="PANTHER" id="PTHR11733">
    <property type="entry name" value="ZINC METALLOPROTEASE FAMILY M13 NEPRILYSIN-RELATED"/>
    <property type="match status" value="1"/>
</dbReference>
<evidence type="ECO:0000259" key="8">
    <source>
        <dbReference type="Pfam" id="PF01431"/>
    </source>
</evidence>
<dbReference type="Pfam" id="PF01431">
    <property type="entry name" value="Peptidase_M13"/>
    <property type="match status" value="1"/>
</dbReference>
<keyword evidence="7" id="KW-0482">Metalloprotease</keyword>
<keyword evidence="11" id="KW-1185">Reference proteome</keyword>
<keyword evidence="3" id="KW-0645">Protease</keyword>
<protein>
    <recommendedName>
        <fullName evidence="12">Peptidase M13 C-terminal domain-containing protein</fullName>
    </recommendedName>
</protein>
<dbReference type="Gene3D" id="3.40.390.10">
    <property type="entry name" value="Collagenase (Catalytic Domain)"/>
    <property type="match status" value="1"/>
</dbReference>
<evidence type="ECO:0000259" key="9">
    <source>
        <dbReference type="Pfam" id="PF05649"/>
    </source>
</evidence>
<accession>T1KPP5</accession>
<evidence type="ECO:0000256" key="3">
    <source>
        <dbReference type="ARBA" id="ARBA00022670"/>
    </source>
</evidence>
<reference evidence="10" key="2">
    <citation type="submission" date="2015-06" db="UniProtKB">
        <authorList>
            <consortium name="EnsemblMetazoa"/>
        </authorList>
    </citation>
    <scope>IDENTIFICATION</scope>
</reference>
<dbReference type="CDD" id="cd08662">
    <property type="entry name" value="M13"/>
    <property type="match status" value="1"/>
</dbReference>
<dbReference type="PANTHER" id="PTHR11733:SF133">
    <property type="entry name" value="PHOSPHATE-REGULATING NEUTRAL ENDOPEPTIDASE PHEX"/>
    <property type="match status" value="1"/>
</dbReference>
<dbReference type="PROSITE" id="PS51885">
    <property type="entry name" value="NEPRILYSIN"/>
    <property type="match status" value="1"/>
</dbReference>
<comment type="similarity">
    <text evidence="2">Belongs to the peptidase M13 family.</text>
</comment>
<evidence type="ECO:0000256" key="1">
    <source>
        <dbReference type="ARBA" id="ARBA00001947"/>
    </source>
</evidence>
<evidence type="ECO:0000256" key="6">
    <source>
        <dbReference type="ARBA" id="ARBA00022833"/>
    </source>
</evidence>
<dbReference type="InterPro" id="IPR008753">
    <property type="entry name" value="Peptidase_M13_N"/>
</dbReference>
<evidence type="ECO:0000256" key="4">
    <source>
        <dbReference type="ARBA" id="ARBA00022723"/>
    </source>
</evidence>
<reference evidence="11" key="1">
    <citation type="submission" date="2011-08" db="EMBL/GenBank/DDBJ databases">
        <authorList>
            <person name="Rombauts S."/>
        </authorList>
    </citation>
    <scope>NUCLEOTIDE SEQUENCE</scope>
    <source>
        <strain evidence="11">London</strain>
    </source>
</reference>
<dbReference type="GO" id="GO:0005886">
    <property type="term" value="C:plasma membrane"/>
    <property type="evidence" value="ECO:0007669"/>
    <property type="project" value="TreeGrafter"/>
</dbReference>
<name>T1KPP5_TETUR</name>
<keyword evidence="5" id="KW-0378">Hydrolase</keyword>
<feature type="domain" description="Peptidase M13 C-terminal" evidence="8">
    <location>
        <begin position="426"/>
        <end position="630"/>
    </location>
</feature>
<evidence type="ECO:0000256" key="5">
    <source>
        <dbReference type="ARBA" id="ARBA00022801"/>
    </source>
</evidence>
<dbReference type="EnsemblMetazoa" id="tetur17g01260.1">
    <property type="protein sequence ID" value="tetur17g01260.1"/>
    <property type="gene ID" value="tetur17g01260"/>
</dbReference>
<dbReference type="InterPro" id="IPR042089">
    <property type="entry name" value="Peptidase_M13_dom_2"/>
</dbReference>
<feature type="domain" description="Peptidase M13 N-terminal" evidence="9">
    <location>
        <begin position="7"/>
        <end position="364"/>
    </location>
</feature>